<protein>
    <submittedName>
        <fullName evidence="1">Uncharacterized protein</fullName>
    </submittedName>
</protein>
<organism evidence="1">
    <name type="scientific">Candidatus Kentrum sp. FW</name>
    <dbReference type="NCBI Taxonomy" id="2126338"/>
    <lineage>
        <taxon>Bacteria</taxon>
        <taxon>Pseudomonadati</taxon>
        <taxon>Pseudomonadota</taxon>
        <taxon>Gammaproteobacteria</taxon>
        <taxon>Candidatus Kentrum</taxon>
    </lineage>
</organism>
<name>A0A450SLH6_9GAMM</name>
<reference evidence="1" key="1">
    <citation type="submission" date="2019-02" db="EMBL/GenBank/DDBJ databases">
        <authorList>
            <person name="Gruber-Vodicka R. H."/>
            <person name="Seah K. B. B."/>
        </authorList>
    </citation>
    <scope>NUCLEOTIDE SEQUENCE</scope>
    <source>
        <strain evidence="1">BECK_BZ106</strain>
    </source>
</reference>
<accession>A0A450SLH6</accession>
<proteinExistence type="predicted"/>
<dbReference type="AlphaFoldDB" id="A0A450SLH6"/>
<evidence type="ECO:0000313" key="1">
    <source>
        <dbReference type="EMBL" id="VFJ54481.1"/>
    </source>
</evidence>
<gene>
    <name evidence="1" type="ORF">BECKFW1821B_GA0114236_10197</name>
</gene>
<sequence>MENPWNQRLWNLFISRLALQISLVLRAERFANVGCIKGPRQSLARDILNIPQATHSPMNWAMIIC</sequence>
<dbReference type="EMBL" id="CAADFD010000019">
    <property type="protein sequence ID" value="VFJ54481.1"/>
    <property type="molecule type" value="Genomic_DNA"/>
</dbReference>